<reference evidence="1 2" key="1">
    <citation type="submission" date="2013-01" db="EMBL/GenBank/DDBJ databases">
        <authorList>
            <person name="Harkins D.M."/>
            <person name="Durkin A.S."/>
            <person name="Brinkac L.M."/>
            <person name="Haft D.H."/>
            <person name="Selengut J.D."/>
            <person name="Sanka R."/>
            <person name="DePew J."/>
            <person name="Purushe J."/>
            <person name="Tulsiani S.M."/>
            <person name="Graham G.C."/>
            <person name="Burns M.-A."/>
            <person name="Dohnt M.F."/>
            <person name="Smythe L.D."/>
            <person name="McKay D.B."/>
            <person name="Craig S.B."/>
            <person name="Vinetz J.M."/>
            <person name="Sutton G.G."/>
            <person name="Nierman W.C."/>
            <person name="Fouts D.E."/>
        </authorList>
    </citation>
    <scope>NUCLEOTIDE SEQUENCE [LARGE SCALE GENOMIC DNA]</scope>
    <source>
        <strain evidence="1 2">LT2116</strain>
    </source>
</reference>
<gene>
    <name evidence="1" type="ORF">LEP1GSC188_4716</name>
</gene>
<comment type="caution">
    <text evidence="1">The sequence shown here is derived from an EMBL/GenBank/DDBJ whole genome shotgun (WGS) entry which is preliminary data.</text>
</comment>
<evidence type="ECO:0000313" key="1">
    <source>
        <dbReference type="EMBL" id="EMF82256.1"/>
    </source>
</evidence>
<accession>M3GZD2</accession>
<organism evidence="1 2">
    <name type="scientific">Leptospira weilii serovar Topaz str. LT2116</name>
    <dbReference type="NCBI Taxonomy" id="1088540"/>
    <lineage>
        <taxon>Bacteria</taxon>
        <taxon>Pseudomonadati</taxon>
        <taxon>Spirochaetota</taxon>
        <taxon>Spirochaetia</taxon>
        <taxon>Leptospirales</taxon>
        <taxon>Leptospiraceae</taxon>
        <taxon>Leptospira</taxon>
    </lineage>
</organism>
<name>M3GZD2_9LEPT</name>
<proteinExistence type="predicted"/>
<evidence type="ECO:0000313" key="2">
    <source>
        <dbReference type="Proteomes" id="UP000011770"/>
    </source>
</evidence>
<dbReference type="EMBL" id="AHOR02000025">
    <property type="protein sequence ID" value="EMF82256.1"/>
    <property type="molecule type" value="Genomic_DNA"/>
</dbReference>
<dbReference type="AlphaFoldDB" id="M3GZD2"/>
<protein>
    <submittedName>
        <fullName evidence="1">Uncharacterized protein</fullName>
    </submittedName>
</protein>
<dbReference type="Proteomes" id="UP000011770">
    <property type="component" value="Unassembled WGS sequence"/>
</dbReference>
<sequence length="50" mass="5811">MGSLQDYSVFRRWWKKETPAARGYTKSYSATTPSGDILEADFHFHEKKSV</sequence>